<evidence type="ECO:0000256" key="4">
    <source>
        <dbReference type="ARBA" id="ARBA00023136"/>
    </source>
</evidence>
<evidence type="ECO:0000313" key="7">
    <source>
        <dbReference type="EMBL" id="KAK5780156.1"/>
    </source>
</evidence>
<keyword evidence="2 5" id="KW-0812">Transmembrane</keyword>
<evidence type="ECO:0000256" key="3">
    <source>
        <dbReference type="ARBA" id="ARBA00022989"/>
    </source>
</evidence>
<feature type="transmembrane region" description="Helical" evidence="5">
    <location>
        <begin position="69"/>
        <end position="88"/>
    </location>
</feature>
<dbReference type="AlphaFoldDB" id="A0AAN7W338"/>
<dbReference type="Pfam" id="PF03124">
    <property type="entry name" value="EXS"/>
    <property type="match status" value="1"/>
</dbReference>
<dbReference type="EMBL" id="JAWIZZ010000045">
    <property type="protein sequence ID" value="KAK5780156.1"/>
    <property type="molecule type" value="Genomic_DNA"/>
</dbReference>
<comment type="subcellular location">
    <subcellularLocation>
        <location evidence="1">Membrane</location>
        <topology evidence="1">Multi-pass membrane protein</topology>
    </subcellularLocation>
</comment>
<dbReference type="Proteomes" id="UP001306508">
    <property type="component" value="Unassembled WGS sequence"/>
</dbReference>
<sequence>MTDLIEFFNCPTPQRLNLLLLGSIWLWYGILRYLNSYKVNISSVLQIKLPHDMHPSPTNRQLIQNVQRFALKMSRLMIPLHITTLFLFHRFQNTTDSNEQWGTLPFLMLHLFPLCQLLLLVFFIVQQSVITRYAVKRLPLIESKPTQLRNVYILLSDSLTSFTRPLIDFLLFTHSLFSRPHTDIDLLLSSLPSFIRIFQCLREYQFVRNLSLLGNTLKYTCNLPILIFTWYLRIHPEMLSSSKFKTFQMLFLTVNSTYSYLWDIKMDWNIPSFISLREGHNKMVFKRYTYYFAILTNLILRFWWLWIFLGKYSKFVFFDEELQYLEILRRAQWVIFKLESEYISRPMPKS</sequence>
<evidence type="ECO:0000256" key="1">
    <source>
        <dbReference type="ARBA" id="ARBA00004141"/>
    </source>
</evidence>
<keyword evidence="8" id="KW-1185">Reference proteome</keyword>
<dbReference type="PROSITE" id="PS51380">
    <property type="entry name" value="EXS"/>
    <property type="match status" value="1"/>
</dbReference>
<feature type="transmembrane region" description="Helical" evidence="5">
    <location>
        <begin position="288"/>
        <end position="309"/>
    </location>
</feature>
<dbReference type="GO" id="GO:0016020">
    <property type="term" value="C:membrane"/>
    <property type="evidence" value="ECO:0007669"/>
    <property type="project" value="UniProtKB-SubCell"/>
</dbReference>
<keyword evidence="4 5" id="KW-0472">Membrane</keyword>
<dbReference type="InterPro" id="IPR004342">
    <property type="entry name" value="EXS_C"/>
</dbReference>
<dbReference type="GO" id="GO:0005737">
    <property type="term" value="C:cytoplasm"/>
    <property type="evidence" value="ECO:0007669"/>
    <property type="project" value="TreeGrafter"/>
</dbReference>
<protein>
    <recommendedName>
        <fullName evidence="6">EXS domain-containing protein</fullName>
    </recommendedName>
</protein>
<feature type="transmembrane region" description="Helical" evidence="5">
    <location>
        <begin position="108"/>
        <end position="130"/>
    </location>
</feature>
<organism evidence="7 8">
    <name type="scientific">Arxiozyma heterogenica</name>
    <dbReference type="NCBI Taxonomy" id="278026"/>
    <lineage>
        <taxon>Eukaryota</taxon>
        <taxon>Fungi</taxon>
        <taxon>Dikarya</taxon>
        <taxon>Ascomycota</taxon>
        <taxon>Saccharomycotina</taxon>
        <taxon>Saccharomycetes</taxon>
        <taxon>Saccharomycetales</taxon>
        <taxon>Saccharomycetaceae</taxon>
        <taxon>Arxiozyma</taxon>
    </lineage>
</organism>
<comment type="caution">
    <text evidence="7">The sequence shown here is derived from an EMBL/GenBank/DDBJ whole genome shotgun (WGS) entry which is preliminary data.</text>
</comment>
<evidence type="ECO:0000313" key="8">
    <source>
        <dbReference type="Proteomes" id="UP001306508"/>
    </source>
</evidence>
<gene>
    <name evidence="7" type="ORF">RI543_002699</name>
</gene>
<evidence type="ECO:0000259" key="6">
    <source>
        <dbReference type="PROSITE" id="PS51380"/>
    </source>
</evidence>
<dbReference type="PANTHER" id="PTHR10783:SF46">
    <property type="entry name" value="PROTEIN ERD1 HOMOLOG 2"/>
    <property type="match status" value="1"/>
</dbReference>
<proteinExistence type="predicted"/>
<dbReference type="PANTHER" id="PTHR10783">
    <property type="entry name" value="XENOTROPIC AND POLYTROPIC RETROVIRUS RECEPTOR 1-RELATED"/>
    <property type="match status" value="1"/>
</dbReference>
<evidence type="ECO:0000256" key="5">
    <source>
        <dbReference type="SAM" id="Phobius"/>
    </source>
</evidence>
<feature type="transmembrane region" description="Helical" evidence="5">
    <location>
        <begin position="16"/>
        <end position="34"/>
    </location>
</feature>
<reference evidence="8" key="1">
    <citation type="submission" date="2023-07" db="EMBL/GenBank/DDBJ databases">
        <title>A draft genome of Kazachstania heterogenica Y-27499.</title>
        <authorList>
            <person name="Donic C."/>
            <person name="Kralova J.S."/>
            <person name="Fidel L."/>
            <person name="Ben-Dor S."/>
            <person name="Jung S."/>
        </authorList>
    </citation>
    <scope>NUCLEOTIDE SEQUENCE [LARGE SCALE GENOMIC DNA]</scope>
    <source>
        <strain evidence="8">Y27499</strain>
    </source>
</reference>
<evidence type="ECO:0000256" key="2">
    <source>
        <dbReference type="ARBA" id="ARBA00022692"/>
    </source>
</evidence>
<keyword evidence="3 5" id="KW-1133">Transmembrane helix</keyword>
<accession>A0AAN7W338</accession>
<feature type="domain" description="EXS" evidence="6">
    <location>
        <begin position="176"/>
        <end position="350"/>
    </location>
</feature>
<name>A0AAN7W338_9SACH</name>